<reference evidence="3 4" key="1">
    <citation type="submission" date="2017-07" db="EMBL/GenBank/DDBJ databases">
        <title>Sandarakinorhabdus cyanobacteriorum sp. nov., a novel bacterium isolated from cyanobacterial aggregates in a eutrophic lake.</title>
        <authorList>
            <person name="Cai H."/>
        </authorList>
    </citation>
    <scope>NUCLEOTIDE SEQUENCE [LARGE SCALE GENOMIC DNA]</scope>
    <source>
        <strain evidence="3 4">TH057</strain>
    </source>
</reference>
<dbReference type="Proteomes" id="UP000216991">
    <property type="component" value="Unassembled WGS sequence"/>
</dbReference>
<feature type="domain" description="SMc04008-like" evidence="2">
    <location>
        <begin position="31"/>
        <end position="96"/>
    </location>
</feature>
<dbReference type="Pfam" id="PF06844">
    <property type="entry name" value="DUF1244"/>
    <property type="match status" value="1"/>
</dbReference>
<accession>A0A255Y971</accession>
<evidence type="ECO:0000259" key="2">
    <source>
        <dbReference type="Pfam" id="PF06844"/>
    </source>
</evidence>
<dbReference type="InterPro" id="IPR023163">
    <property type="entry name" value="SMc04008-like_domain"/>
</dbReference>
<feature type="region of interest" description="Disordered" evidence="1">
    <location>
        <begin position="83"/>
        <end position="106"/>
    </location>
</feature>
<dbReference type="OrthoDB" id="9802252at2"/>
<dbReference type="InterPro" id="IPR036810">
    <property type="entry name" value="SMc04008-like_sf"/>
</dbReference>
<proteinExistence type="predicted"/>
<evidence type="ECO:0000313" key="3">
    <source>
        <dbReference type="EMBL" id="OYQ24970.1"/>
    </source>
</evidence>
<organism evidence="3 4">
    <name type="scientific">Sandarakinorhabdus cyanobacteriorum</name>
    <dbReference type="NCBI Taxonomy" id="1981098"/>
    <lineage>
        <taxon>Bacteria</taxon>
        <taxon>Pseudomonadati</taxon>
        <taxon>Pseudomonadota</taxon>
        <taxon>Alphaproteobacteria</taxon>
        <taxon>Sphingomonadales</taxon>
        <taxon>Sphingosinicellaceae</taxon>
        <taxon>Sandarakinorhabdus</taxon>
    </lineage>
</organism>
<keyword evidence="4" id="KW-1185">Reference proteome</keyword>
<comment type="caution">
    <text evidence="3">The sequence shown here is derived from an EMBL/GenBank/DDBJ whole genome shotgun (WGS) entry which is preliminary data.</text>
</comment>
<name>A0A255Y971_9SPHN</name>
<dbReference type="EMBL" id="NOXT01000123">
    <property type="protein sequence ID" value="OYQ24970.1"/>
    <property type="molecule type" value="Genomic_DNA"/>
</dbReference>
<dbReference type="AlphaFoldDB" id="A0A255Y971"/>
<evidence type="ECO:0000256" key="1">
    <source>
        <dbReference type="SAM" id="MobiDB-lite"/>
    </source>
</evidence>
<dbReference type="Gene3D" id="1.10.3340.10">
    <property type="entry name" value="SMc04008-like"/>
    <property type="match status" value="1"/>
</dbReference>
<dbReference type="RefSeq" id="WP_094474802.1">
    <property type="nucleotide sequence ID" value="NZ_NOXT01000123.1"/>
</dbReference>
<sequence length="106" mass="12209">MTILADDNVREQLEAAAFRRLMLHLRQRSDVQNIDLMGWSGFCRNCLGDWLHEEAEQRGLALSKDEGRTHVYGMSQAEWKALHQQPATQEQLDRMAESLAKNDAVR</sequence>
<gene>
    <name evidence="3" type="ORF">CHU93_14100</name>
</gene>
<evidence type="ECO:0000313" key="4">
    <source>
        <dbReference type="Proteomes" id="UP000216991"/>
    </source>
</evidence>
<dbReference type="SUPFAM" id="SSF158757">
    <property type="entry name" value="SMc04008-like"/>
    <property type="match status" value="1"/>
</dbReference>
<protein>
    <recommendedName>
        <fullName evidence="2">SMc04008-like domain-containing protein</fullName>
    </recommendedName>
</protein>